<organism evidence="7 8">
    <name type="scientific">Salipiger mangrovisoli</name>
    <dbReference type="NCBI Taxonomy" id="2865933"/>
    <lineage>
        <taxon>Bacteria</taxon>
        <taxon>Pseudomonadati</taxon>
        <taxon>Pseudomonadota</taxon>
        <taxon>Alphaproteobacteria</taxon>
        <taxon>Rhodobacterales</taxon>
        <taxon>Roseobacteraceae</taxon>
        <taxon>Salipiger</taxon>
    </lineage>
</organism>
<accession>A0ABR9X841</accession>
<keyword evidence="2" id="KW-0808">Transferase</keyword>
<dbReference type="InterPro" id="IPR056818">
    <property type="entry name" value="GlmU/GlgC-like_hexapep"/>
</dbReference>
<dbReference type="EMBL" id="JADFFK010000021">
    <property type="protein sequence ID" value="MBE9639680.1"/>
    <property type="molecule type" value="Genomic_DNA"/>
</dbReference>
<dbReference type="Gene3D" id="3.90.550.10">
    <property type="entry name" value="Spore Coat Polysaccharide Biosynthesis Protein SpsA, Chain A"/>
    <property type="match status" value="1"/>
</dbReference>
<protein>
    <recommendedName>
        <fullName evidence="9">Glucose-1-phosphate adenylyltransferase</fullName>
    </recommendedName>
</protein>
<dbReference type="PANTHER" id="PTHR43523:SF2">
    <property type="entry name" value="GLUCOSE-1-PHOSPHATE ADENYLYLTRANSFERASE"/>
    <property type="match status" value="1"/>
</dbReference>
<evidence type="ECO:0000256" key="1">
    <source>
        <dbReference type="ARBA" id="ARBA00010443"/>
    </source>
</evidence>
<evidence type="ECO:0000256" key="3">
    <source>
        <dbReference type="ARBA" id="ARBA00022695"/>
    </source>
</evidence>
<comment type="similarity">
    <text evidence="1">Belongs to the bacterial/plant glucose-1-phosphate adenylyltransferase family.</text>
</comment>
<comment type="caution">
    <text evidence="7">The sequence shown here is derived from an EMBL/GenBank/DDBJ whole genome shotgun (WGS) entry which is preliminary data.</text>
</comment>
<feature type="domain" description="Glucose-1-phosphate adenylyltransferase/Bifunctional protein GlmU-like C-terminal hexapeptide" evidence="6">
    <location>
        <begin position="301"/>
        <end position="355"/>
    </location>
</feature>
<dbReference type="SUPFAM" id="SSF53448">
    <property type="entry name" value="Nucleotide-diphospho-sugar transferases"/>
    <property type="match status" value="1"/>
</dbReference>
<dbReference type="InterPro" id="IPR029044">
    <property type="entry name" value="Nucleotide-diphossugar_trans"/>
</dbReference>
<evidence type="ECO:0008006" key="9">
    <source>
        <dbReference type="Google" id="ProtNLM"/>
    </source>
</evidence>
<keyword evidence="4" id="KW-0320">Glycogen biosynthesis</keyword>
<dbReference type="Pfam" id="PF24894">
    <property type="entry name" value="Hexapep_GlmU"/>
    <property type="match status" value="1"/>
</dbReference>
<gene>
    <name evidence="7" type="ORF">IQ782_22750</name>
</gene>
<evidence type="ECO:0000259" key="6">
    <source>
        <dbReference type="Pfam" id="PF24894"/>
    </source>
</evidence>
<reference evidence="7 8" key="1">
    <citation type="journal article" date="2021" name="Int. J. Syst. Evol. Microbiol.">
        <title>Salipiger mangrovisoli sp. nov., isolated from mangrove soil and the proposal for the reclassification of Paraphaeobacter pallidus as Salipiger pallidus comb. nov.</title>
        <authorList>
            <person name="Du J."/>
            <person name="Liu Y."/>
            <person name="Pei T."/>
            <person name="Deng M.R."/>
            <person name="Zhu H."/>
        </authorList>
    </citation>
    <scope>NUCLEOTIDE SEQUENCE [LARGE SCALE GENOMIC DNA]</scope>
    <source>
        <strain evidence="7 8">6D45A</strain>
    </source>
</reference>
<dbReference type="RefSeq" id="WP_194136961.1">
    <property type="nucleotide sequence ID" value="NZ_JADFFK010000021.1"/>
</dbReference>
<evidence type="ECO:0000313" key="8">
    <source>
        <dbReference type="Proteomes" id="UP000607796"/>
    </source>
</evidence>
<dbReference type="InterPro" id="IPR005835">
    <property type="entry name" value="NTP_transferase_dom"/>
</dbReference>
<keyword evidence="8" id="KW-1185">Reference proteome</keyword>
<dbReference type="Proteomes" id="UP000607796">
    <property type="component" value="Unassembled WGS sequence"/>
</dbReference>
<dbReference type="InterPro" id="IPR011831">
    <property type="entry name" value="ADP-Glc_PPase"/>
</dbReference>
<evidence type="ECO:0000256" key="4">
    <source>
        <dbReference type="ARBA" id="ARBA00023056"/>
    </source>
</evidence>
<evidence type="ECO:0000259" key="5">
    <source>
        <dbReference type="Pfam" id="PF00483"/>
    </source>
</evidence>
<proteinExistence type="inferred from homology"/>
<sequence>MTFPRSAAAPSRCLPFLLAGGQGSRLFELTSRVCKPALSFGSFEGRIVDFVLSATVRAGFENLFVATQYRPDGLCRHLDRNWAHNFARGVSIRDGAALSAHGYRGTADAVRANITSLDAFGPREIMILSGDHVLDIDLAALLQHHRSQECPVTVAATSVPLSTAGDFGIFDLDAGGRLSGFVEKPAHPTPMADDPGRALASTGIYVFDWIWLKAALRAGAGPAAARDDFGQDILPMALQEKALCVYRLPEGDEGRGAYWRDVGTLDAYRLAQLDFDAAETPVALPKTMRRPVTQSVDSFSEGTVYLPGSRAGRRSQIRNAIVGPGVQLPVGFRAGFDEEEDARWFRRSAGGTLLITAEMMARRETTLRKAPTRPLFRQRPRMTSLSPMEG</sequence>
<dbReference type="Pfam" id="PF00483">
    <property type="entry name" value="NTP_transferase"/>
    <property type="match status" value="1"/>
</dbReference>
<dbReference type="PANTHER" id="PTHR43523">
    <property type="entry name" value="GLUCOSE-1-PHOSPHATE ADENYLYLTRANSFERASE-RELATED"/>
    <property type="match status" value="1"/>
</dbReference>
<feature type="domain" description="Nucleotidyl transferase" evidence="5">
    <location>
        <begin position="16"/>
        <end position="273"/>
    </location>
</feature>
<keyword evidence="3" id="KW-0548">Nucleotidyltransferase</keyword>
<evidence type="ECO:0000256" key="2">
    <source>
        <dbReference type="ARBA" id="ARBA00022679"/>
    </source>
</evidence>
<name>A0ABR9X841_9RHOB</name>
<dbReference type="Gene3D" id="2.160.10.10">
    <property type="entry name" value="Hexapeptide repeat proteins"/>
    <property type="match status" value="1"/>
</dbReference>
<evidence type="ECO:0000313" key="7">
    <source>
        <dbReference type="EMBL" id="MBE9639680.1"/>
    </source>
</evidence>